<name>A0ABT8ZQR6_9SPHN</name>
<evidence type="ECO:0000256" key="1">
    <source>
        <dbReference type="SAM" id="MobiDB-lite"/>
    </source>
</evidence>
<feature type="region of interest" description="Disordered" evidence="1">
    <location>
        <begin position="138"/>
        <end position="157"/>
    </location>
</feature>
<keyword evidence="4" id="KW-1185">Reference proteome</keyword>
<keyword evidence="2" id="KW-1133">Transmembrane helix</keyword>
<dbReference type="RefSeq" id="WP_304537267.1">
    <property type="nucleotide sequence ID" value="NZ_JAUQOM010000012.1"/>
</dbReference>
<evidence type="ECO:0000313" key="4">
    <source>
        <dbReference type="Proteomes" id="UP001176471"/>
    </source>
</evidence>
<protein>
    <submittedName>
        <fullName evidence="3">Uncharacterized protein</fullName>
    </submittedName>
</protein>
<organism evidence="3 4">
    <name type="scientific">Sphingobium cyanobacteriorum</name>
    <dbReference type="NCBI Taxonomy" id="3063954"/>
    <lineage>
        <taxon>Bacteria</taxon>
        <taxon>Pseudomonadati</taxon>
        <taxon>Pseudomonadota</taxon>
        <taxon>Alphaproteobacteria</taxon>
        <taxon>Sphingomonadales</taxon>
        <taxon>Sphingomonadaceae</taxon>
        <taxon>Sphingobium</taxon>
    </lineage>
</organism>
<keyword evidence="2" id="KW-0472">Membrane</keyword>
<feature type="compositionally biased region" description="Polar residues" evidence="1">
    <location>
        <begin position="142"/>
        <end position="157"/>
    </location>
</feature>
<dbReference type="EMBL" id="JAUQOM010000012">
    <property type="protein sequence ID" value="MDO7836882.1"/>
    <property type="molecule type" value="Genomic_DNA"/>
</dbReference>
<evidence type="ECO:0000313" key="3">
    <source>
        <dbReference type="EMBL" id="MDO7836882.1"/>
    </source>
</evidence>
<gene>
    <name evidence="3" type="ORF">Q4610_17690</name>
</gene>
<reference evidence="3" key="1">
    <citation type="submission" date="2023-07" db="EMBL/GenBank/DDBJ databases">
        <title>Bacterial whole genome sequence for Sphingobium sp. HBC34.</title>
        <authorList>
            <person name="Le V."/>
            <person name="Ko S.-R."/>
            <person name="Ahn C.-Y."/>
            <person name="Oh H.-M."/>
        </authorList>
    </citation>
    <scope>NUCLEOTIDE SEQUENCE</scope>
    <source>
        <strain evidence="3">HBC34</strain>
    </source>
</reference>
<evidence type="ECO:0000256" key="2">
    <source>
        <dbReference type="SAM" id="Phobius"/>
    </source>
</evidence>
<feature type="transmembrane region" description="Helical" evidence="2">
    <location>
        <begin position="93"/>
        <end position="114"/>
    </location>
</feature>
<sequence>MHTESSIDWRQRAAMLRLQAEDLGGLAIALAEQGRYRAEDPVYRVSLALRDLCNRREAAAAELLAMGEATERAARDREYEEDRARRRQRERRFWRTLGLGATGLATFVAFTTLLGPDSSRRDHPITTADMIPQREWMAVSTPADTSSPAATSGDRNP</sequence>
<proteinExistence type="predicted"/>
<accession>A0ABT8ZQR6</accession>
<dbReference type="Proteomes" id="UP001176471">
    <property type="component" value="Unassembled WGS sequence"/>
</dbReference>
<comment type="caution">
    <text evidence="3">The sequence shown here is derived from an EMBL/GenBank/DDBJ whole genome shotgun (WGS) entry which is preliminary data.</text>
</comment>
<keyword evidence="2" id="KW-0812">Transmembrane</keyword>